<evidence type="ECO:0000256" key="3">
    <source>
        <dbReference type="ARBA" id="ARBA00023163"/>
    </source>
</evidence>
<name>A0A6L4WQ55_9BACT</name>
<dbReference type="Pfam" id="PF12802">
    <property type="entry name" value="MarR_2"/>
    <property type="match status" value="1"/>
</dbReference>
<dbReference type="InterPro" id="IPR036388">
    <property type="entry name" value="WH-like_DNA-bd_sf"/>
</dbReference>
<comment type="caution">
    <text evidence="5">The sequence shown here is derived from an EMBL/GenBank/DDBJ whole genome shotgun (WGS) entry which is preliminary data.</text>
</comment>
<dbReference type="PRINTS" id="PR00598">
    <property type="entry name" value="HTHMARR"/>
</dbReference>
<organism evidence="5 8">
    <name type="scientific">Poseidonibacter ostreae</name>
    <dbReference type="NCBI Taxonomy" id="2654171"/>
    <lineage>
        <taxon>Bacteria</taxon>
        <taxon>Pseudomonadati</taxon>
        <taxon>Campylobacterota</taxon>
        <taxon>Epsilonproteobacteria</taxon>
        <taxon>Campylobacterales</taxon>
        <taxon>Arcobacteraceae</taxon>
        <taxon>Poseidonibacter</taxon>
    </lineage>
</organism>
<dbReference type="PANTHER" id="PTHR42756:SF1">
    <property type="entry name" value="TRANSCRIPTIONAL REPRESSOR OF EMRAB OPERON"/>
    <property type="match status" value="1"/>
</dbReference>
<dbReference type="InterPro" id="IPR036390">
    <property type="entry name" value="WH_DNA-bd_sf"/>
</dbReference>
<feature type="domain" description="HTH marR-type" evidence="4">
    <location>
        <begin position="1"/>
        <end position="129"/>
    </location>
</feature>
<proteinExistence type="predicted"/>
<dbReference type="GO" id="GO:0003677">
    <property type="term" value="F:DNA binding"/>
    <property type="evidence" value="ECO:0007669"/>
    <property type="project" value="UniProtKB-KW"/>
</dbReference>
<evidence type="ECO:0000313" key="5">
    <source>
        <dbReference type="EMBL" id="KAB7886492.1"/>
    </source>
</evidence>
<dbReference type="PANTHER" id="PTHR42756">
    <property type="entry name" value="TRANSCRIPTIONAL REGULATOR, MARR"/>
    <property type="match status" value="1"/>
</dbReference>
<dbReference type="SUPFAM" id="SSF46785">
    <property type="entry name" value="Winged helix' DNA-binding domain"/>
    <property type="match status" value="1"/>
</dbReference>
<dbReference type="SMART" id="SM00347">
    <property type="entry name" value="HTH_MARR"/>
    <property type="match status" value="1"/>
</dbReference>
<dbReference type="EMBL" id="WFKK01000041">
    <property type="protein sequence ID" value="KAB7886492.1"/>
    <property type="molecule type" value="Genomic_DNA"/>
</dbReference>
<dbReference type="PROSITE" id="PS50995">
    <property type="entry name" value="HTH_MARR_2"/>
    <property type="match status" value="1"/>
</dbReference>
<dbReference type="Gene3D" id="1.10.10.10">
    <property type="entry name" value="Winged helix-like DNA-binding domain superfamily/Winged helix DNA-binding domain"/>
    <property type="match status" value="1"/>
</dbReference>
<protein>
    <submittedName>
        <fullName evidence="5">MarR family transcriptional regulator</fullName>
    </submittedName>
</protein>
<keyword evidence="2" id="KW-0238">DNA-binding</keyword>
<sequence length="130" mass="14529">MLYGKLLNAITSVQEQKFNISNSELDVLGSLKMSGGVDCTLSPTALYERLLFSSGGMTKVLKKLEEKGFIERVHNSNDKRSKLVKLTQKGALILDKTLKAVIQEENKVFANLNDEDRIVFKNLLVKALKD</sequence>
<dbReference type="Proteomes" id="UP000461010">
    <property type="component" value="Unassembled WGS sequence"/>
</dbReference>
<dbReference type="GO" id="GO:0003700">
    <property type="term" value="F:DNA-binding transcription factor activity"/>
    <property type="evidence" value="ECO:0007669"/>
    <property type="project" value="InterPro"/>
</dbReference>
<dbReference type="Proteomes" id="UP000472839">
    <property type="component" value="Unassembled WGS sequence"/>
</dbReference>
<evidence type="ECO:0000313" key="7">
    <source>
        <dbReference type="Proteomes" id="UP000461010"/>
    </source>
</evidence>
<dbReference type="EMBL" id="WFKJ01000011">
    <property type="protein sequence ID" value="KAB7891889.1"/>
    <property type="molecule type" value="Genomic_DNA"/>
</dbReference>
<accession>A0A6L4WQ55</accession>
<keyword evidence="7" id="KW-1185">Reference proteome</keyword>
<dbReference type="InterPro" id="IPR000835">
    <property type="entry name" value="HTH_MarR-typ"/>
</dbReference>
<evidence type="ECO:0000313" key="6">
    <source>
        <dbReference type="EMBL" id="KAB7891889.1"/>
    </source>
</evidence>
<reference evidence="7 8" key="1">
    <citation type="submission" date="2019-10" db="EMBL/GenBank/DDBJ databases">
        <title>Poseidonibacter ostreae sp. nov., isolated from the gut of the Ostrea denselamellosa.</title>
        <authorList>
            <person name="Choi A."/>
        </authorList>
    </citation>
    <scope>NUCLEOTIDE SEQUENCE [LARGE SCALE GENOMIC DNA]</scope>
    <source>
        <strain evidence="5 8">SJOD-M-33</strain>
        <strain evidence="6 7">SJOD-M-5</strain>
    </source>
</reference>
<evidence type="ECO:0000313" key="8">
    <source>
        <dbReference type="Proteomes" id="UP000472839"/>
    </source>
</evidence>
<evidence type="ECO:0000256" key="1">
    <source>
        <dbReference type="ARBA" id="ARBA00023015"/>
    </source>
</evidence>
<dbReference type="AlphaFoldDB" id="A0A6L4WQ55"/>
<keyword evidence="1" id="KW-0805">Transcription regulation</keyword>
<keyword evidence="3" id="KW-0804">Transcription</keyword>
<evidence type="ECO:0000259" key="4">
    <source>
        <dbReference type="PROSITE" id="PS50995"/>
    </source>
</evidence>
<gene>
    <name evidence="6" type="ORF">GBG18_05170</name>
    <name evidence="5" type="ORF">GBG19_12115</name>
</gene>
<evidence type="ECO:0000256" key="2">
    <source>
        <dbReference type="ARBA" id="ARBA00023125"/>
    </source>
</evidence>